<protein>
    <submittedName>
        <fullName evidence="1">Uncharacterized protein (DUF1697 family)</fullName>
    </submittedName>
</protein>
<dbReference type="RefSeq" id="WP_184423195.1">
    <property type="nucleotide sequence ID" value="NZ_AP027362.1"/>
</dbReference>
<dbReference type="SUPFAM" id="SSF160379">
    <property type="entry name" value="SP0830-like"/>
    <property type="match status" value="1"/>
</dbReference>
<sequence>MQTFVILFRAINVGGNNKLPMKVLVPLLAKEGFTQIHHYLQTGNVILQSKENPTAAVQALVTQHFNFTPEVISLRAEDFLKAHQQSPFSDTNGKFIHFYFCKHQASLVLDKLDKYLAESEQYAFINNIFYLHAPEGIGRSKFVTHIESCLGSPATGRNLNTINKISAMLTSNLEG</sequence>
<dbReference type="PIRSF" id="PIRSF008502">
    <property type="entry name" value="UCP008502"/>
    <property type="match status" value="1"/>
</dbReference>
<dbReference type="Proteomes" id="UP000537141">
    <property type="component" value="Unassembled WGS sequence"/>
</dbReference>
<dbReference type="Pfam" id="PF08002">
    <property type="entry name" value="DUF1697"/>
    <property type="match status" value="1"/>
</dbReference>
<proteinExistence type="predicted"/>
<dbReference type="PANTHER" id="PTHR36439">
    <property type="entry name" value="BLL4334 PROTEIN"/>
    <property type="match status" value="1"/>
</dbReference>
<keyword evidence="2" id="KW-1185">Reference proteome</keyword>
<name>A0A7X0TST2_9GAMM</name>
<dbReference type="Gene3D" id="3.30.70.1280">
    <property type="entry name" value="SP0830-like domains"/>
    <property type="match status" value="1"/>
</dbReference>
<dbReference type="EMBL" id="JACHHU010000005">
    <property type="protein sequence ID" value="MBB6542492.1"/>
    <property type="molecule type" value="Genomic_DNA"/>
</dbReference>
<evidence type="ECO:0000313" key="2">
    <source>
        <dbReference type="Proteomes" id="UP000537141"/>
    </source>
</evidence>
<dbReference type="PANTHER" id="PTHR36439:SF1">
    <property type="entry name" value="DUF1697 DOMAIN-CONTAINING PROTEIN"/>
    <property type="match status" value="1"/>
</dbReference>
<comment type="caution">
    <text evidence="1">The sequence shown here is derived from an EMBL/GenBank/DDBJ whole genome shotgun (WGS) entry which is preliminary data.</text>
</comment>
<accession>A0A7X0TST2</accession>
<reference evidence="1 2" key="1">
    <citation type="submission" date="2020-08" db="EMBL/GenBank/DDBJ databases">
        <title>Genomic Encyclopedia of Type Strains, Phase IV (KMG-IV): sequencing the most valuable type-strain genomes for metagenomic binning, comparative biology and taxonomic classification.</title>
        <authorList>
            <person name="Goeker M."/>
        </authorList>
    </citation>
    <scope>NUCLEOTIDE SEQUENCE [LARGE SCALE GENOMIC DNA]</scope>
    <source>
        <strain evidence="1 2">DSM 26287</strain>
    </source>
</reference>
<gene>
    <name evidence="1" type="ORF">HNQ55_000981</name>
</gene>
<dbReference type="AlphaFoldDB" id="A0A7X0TST2"/>
<dbReference type="InterPro" id="IPR012545">
    <property type="entry name" value="DUF1697"/>
</dbReference>
<organism evidence="1 2">
    <name type="scientific">Thalassotalea piscium</name>
    <dbReference type="NCBI Taxonomy" id="1230533"/>
    <lineage>
        <taxon>Bacteria</taxon>
        <taxon>Pseudomonadati</taxon>
        <taxon>Pseudomonadota</taxon>
        <taxon>Gammaproteobacteria</taxon>
        <taxon>Alteromonadales</taxon>
        <taxon>Colwelliaceae</taxon>
        <taxon>Thalassotalea</taxon>
    </lineage>
</organism>
<evidence type="ECO:0000313" key="1">
    <source>
        <dbReference type="EMBL" id="MBB6542492.1"/>
    </source>
</evidence>